<feature type="compositionally biased region" description="Basic and acidic residues" evidence="1">
    <location>
        <begin position="805"/>
        <end position="817"/>
    </location>
</feature>
<organism evidence="2 3">
    <name type="scientific">Marasmiellus scandens</name>
    <dbReference type="NCBI Taxonomy" id="2682957"/>
    <lineage>
        <taxon>Eukaryota</taxon>
        <taxon>Fungi</taxon>
        <taxon>Dikarya</taxon>
        <taxon>Basidiomycota</taxon>
        <taxon>Agaricomycotina</taxon>
        <taxon>Agaricomycetes</taxon>
        <taxon>Agaricomycetidae</taxon>
        <taxon>Agaricales</taxon>
        <taxon>Marasmiineae</taxon>
        <taxon>Omphalotaceae</taxon>
        <taxon>Marasmiellus</taxon>
    </lineage>
</organism>
<feature type="compositionally biased region" description="Low complexity" evidence="1">
    <location>
        <begin position="207"/>
        <end position="217"/>
    </location>
</feature>
<evidence type="ECO:0000313" key="2">
    <source>
        <dbReference type="EMBL" id="KAK7472740.1"/>
    </source>
</evidence>
<feature type="compositionally biased region" description="Basic residues" evidence="1">
    <location>
        <begin position="935"/>
        <end position="945"/>
    </location>
</feature>
<feature type="compositionally biased region" description="Polar residues" evidence="1">
    <location>
        <begin position="184"/>
        <end position="197"/>
    </location>
</feature>
<gene>
    <name evidence="2" type="ORF">VKT23_000850</name>
</gene>
<reference evidence="2 3" key="1">
    <citation type="submission" date="2024-01" db="EMBL/GenBank/DDBJ databases">
        <title>A draft genome for the cacao thread blight pathogen Marasmiellus scandens.</title>
        <authorList>
            <person name="Baruah I.K."/>
            <person name="Leung J."/>
            <person name="Bukari Y."/>
            <person name="Amoako-Attah I."/>
            <person name="Meinhardt L.W."/>
            <person name="Bailey B.A."/>
            <person name="Cohen S.P."/>
        </authorList>
    </citation>
    <scope>NUCLEOTIDE SEQUENCE [LARGE SCALE GENOMIC DNA]</scope>
    <source>
        <strain evidence="2 3">GH-19</strain>
    </source>
</reference>
<sequence>MDTNERKRKRESSETIVTYLTPNRTFERLLKENSLKDTKQVVRTKLNLPDEVSIHLAQIRGSRVIDLEDDDDFDAFCVTARMSDYVDVRVTVSSDSNSSIPTPSDSQSLSPALTSPAVSVGNRIITPGTAQKRKVAFDDAAVASSSSDSQVLPPRKRRKSISGSVSSTSQAPAPIPQPQTQQSNPQIPSTADSNPSAAHQLLESGLDVVDSAVASSSNSGQPSERPEPNGPKPNDVPPAEQNGTPEHVGPFNKVEKRKKKKGKGKKQGQSETETQKSQNLPPEMSDTPVSTKSKKFPEQLAETMNAATSSDGDGKEKPHEDTSRRSTRRKSISVTAQQSPVMEAPAPREDVVPEKPQDLAKAKRKNNTKSAAPVDDNATQTTHSGATTKSRGKSQEPTKPKKAQKKKDAKDTTKPTSSIDLDAVRADLSGIVHRNRSMPPPSSAQKTANKLISLLSLNENDSGASPSHSKSDPKRLEKAASTQHDSNLGSIDTRKRAAHTDESDSSSSDEEHVNYLPTTVLSSRKSAATTNAFSEADLEALIRGPSKRRLTLDNALLASAPAPAADVVLEEDADDIPTKRRRSTGKANWSDSDDSNSDSEQARADQAIGDGISSSETPENGLSSLPGNGTGKAPDSAQPTQAAAEAILPSPASQPITIPEDSDPIQPVVEGLRAESPIETDSVQGNGADLLSPKTRSQQPRSALPKSKFPLTRTPSIKSHTQPLSIHEQGVRESVIKMTRSRAKQSMLSQPLGSSHSFEVTADTPVQVITTMSATAVSPAGWTTLQPPPSSPSHSPSQAEIAGLDELRSSSQLRDDNGDQSVDDDGHPLFIASESQMQFPYSQWQNEEAGAADSDDEEEVEAAITVPSRRTSVTSYRRLTDIASQHTLFSPALSQPLEPDRSQKSSTDMYGTAADLYGVDSDTESDTDGESSHIPKSRRAGTKNH</sequence>
<feature type="compositionally biased region" description="Basic and acidic residues" evidence="1">
    <location>
        <begin position="492"/>
        <end position="502"/>
    </location>
</feature>
<feature type="compositionally biased region" description="Basic and acidic residues" evidence="1">
    <location>
        <begin position="346"/>
        <end position="361"/>
    </location>
</feature>
<feature type="compositionally biased region" description="Basic and acidic residues" evidence="1">
    <location>
        <begin position="469"/>
        <end position="478"/>
    </location>
</feature>
<feature type="compositionally biased region" description="Low complexity" evidence="1">
    <location>
        <begin position="94"/>
        <end position="110"/>
    </location>
</feature>
<feature type="compositionally biased region" description="Basic and acidic residues" evidence="1">
    <location>
        <begin position="312"/>
        <end position="324"/>
    </location>
</feature>
<comment type="caution">
    <text evidence="2">The sequence shown here is derived from an EMBL/GenBank/DDBJ whole genome shotgun (WGS) entry which is preliminary data.</text>
</comment>
<feature type="compositionally biased region" description="Polar residues" evidence="1">
    <location>
        <begin position="713"/>
        <end position="724"/>
    </location>
</feature>
<feature type="region of interest" description="Disordered" evidence="1">
    <location>
        <begin position="884"/>
        <end position="945"/>
    </location>
</feature>
<feature type="compositionally biased region" description="Polar residues" evidence="1">
    <location>
        <begin position="270"/>
        <end position="280"/>
    </location>
</feature>
<name>A0ABR1K5C3_9AGAR</name>
<feature type="compositionally biased region" description="Polar residues" evidence="1">
    <location>
        <begin position="516"/>
        <end position="533"/>
    </location>
</feature>
<dbReference type="Proteomes" id="UP001498398">
    <property type="component" value="Unassembled WGS sequence"/>
</dbReference>
<accession>A0ABR1K5C3</accession>
<feature type="region of interest" description="Disordered" evidence="1">
    <location>
        <begin position="94"/>
        <end position="114"/>
    </location>
</feature>
<proteinExistence type="predicted"/>
<feature type="compositionally biased region" description="Polar residues" evidence="1">
    <location>
        <begin position="833"/>
        <end position="846"/>
    </location>
</feature>
<feature type="compositionally biased region" description="Basic residues" evidence="1">
    <location>
        <begin position="255"/>
        <end position="266"/>
    </location>
</feature>
<protein>
    <recommendedName>
        <fullName evidence="4">Nucleolar protein Dnt1-like N-terminal domain-containing protein</fullName>
    </recommendedName>
</protein>
<dbReference type="EMBL" id="JBANRG010000001">
    <property type="protein sequence ID" value="KAK7472740.1"/>
    <property type="molecule type" value="Genomic_DNA"/>
</dbReference>
<evidence type="ECO:0000256" key="1">
    <source>
        <dbReference type="SAM" id="MobiDB-lite"/>
    </source>
</evidence>
<feature type="compositionally biased region" description="Polar residues" evidence="1">
    <location>
        <begin position="377"/>
        <end position="389"/>
    </location>
</feature>
<feature type="region of interest" description="Disordered" evidence="1">
    <location>
        <begin position="779"/>
        <end position="872"/>
    </location>
</feature>
<feature type="region of interest" description="Disordered" evidence="1">
    <location>
        <begin position="141"/>
        <end position="539"/>
    </location>
</feature>
<feature type="compositionally biased region" description="Polar residues" evidence="1">
    <location>
        <begin position="480"/>
        <end position="490"/>
    </location>
</feature>
<feature type="compositionally biased region" description="Polar residues" evidence="1">
    <location>
        <begin position="443"/>
        <end position="468"/>
    </location>
</feature>
<feature type="region of interest" description="Disordered" evidence="1">
    <location>
        <begin position="559"/>
        <end position="731"/>
    </location>
</feature>
<keyword evidence="3" id="KW-1185">Reference proteome</keyword>
<evidence type="ECO:0008006" key="4">
    <source>
        <dbReference type="Google" id="ProtNLM"/>
    </source>
</evidence>
<feature type="compositionally biased region" description="Polar residues" evidence="1">
    <location>
        <begin position="612"/>
        <end position="627"/>
    </location>
</feature>
<feature type="compositionally biased region" description="Low complexity" evidence="1">
    <location>
        <begin position="166"/>
        <end position="183"/>
    </location>
</feature>
<evidence type="ECO:0000313" key="3">
    <source>
        <dbReference type="Proteomes" id="UP001498398"/>
    </source>
</evidence>